<dbReference type="HOGENOM" id="CLU_467658_0_0_1"/>
<reference evidence="3" key="1">
    <citation type="journal article" date="2012" name="MBio">
        <title>Comparative genome analysis of Trichophyton rubrum and related dermatophytes reveals candidate genes involved in infection.</title>
        <authorList>
            <person name="Martinez D.A."/>
            <person name="Oliver B.G."/>
            <person name="Graeser Y."/>
            <person name="Goldberg J.M."/>
            <person name="Li W."/>
            <person name="Martinez-Rossi N.M."/>
            <person name="Monod M."/>
            <person name="Shelest E."/>
            <person name="Barton R.C."/>
            <person name="Birch E."/>
            <person name="Brakhage A.A."/>
            <person name="Chen Z."/>
            <person name="Gurr S.J."/>
            <person name="Heiman D."/>
            <person name="Heitman J."/>
            <person name="Kosti I."/>
            <person name="Rossi A."/>
            <person name="Saif S."/>
            <person name="Samalova M."/>
            <person name="Saunders C.W."/>
            <person name="Shea T."/>
            <person name="Summerbell R.C."/>
            <person name="Xu J."/>
            <person name="Young S."/>
            <person name="Zeng Q."/>
            <person name="Birren B.W."/>
            <person name="Cuomo C.A."/>
            <person name="White T.C."/>
        </authorList>
    </citation>
    <scope>NUCLEOTIDE SEQUENCE [LARGE SCALE GENOMIC DNA]</scope>
    <source>
        <strain evidence="3">ATCC MYA-4604 / CBS 118893</strain>
    </source>
</reference>
<feature type="compositionally biased region" description="Low complexity" evidence="1">
    <location>
        <begin position="200"/>
        <end position="210"/>
    </location>
</feature>
<dbReference type="Proteomes" id="UP000002669">
    <property type="component" value="Unassembled WGS sequence"/>
</dbReference>
<keyword evidence="3" id="KW-1185">Reference proteome</keyword>
<feature type="region of interest" description="Disordered" evidence="1">
    <location>
        <begin position="376"/>
        <end position="524"/>
    </location>
</feature>
<evidence type="ECO:0000313" key="3">
    <source>
        <dbReference type="Proteomes" id="UP000002669"/>
    </source>
</evidence>
<protein>
    <submittedName>
        <fullName evidence="2">EFR3</fullName>
    </submittedName>
</protein>
<dbReference type="EMBL" id="DS989822">
    <property type="protein sequence ID" value="EFQ97944.1"/>
    <property type="molecule type" value="Genomic_DNA"/>
</dbReference>
<dbReference type="PANTHER" id="PTHR47766:SF1">
    <property type="entry name" value="PROTEIN EFR3"/>
    <property type="match status" value="1"/>
</dbReference>
<dbReference type="OMA" id="HAFIDQG"/>
<organism evidence="3">
    <name type="scientific">Arthroderma gypseum (strain ATCC MYA-4604 / CBS 118893)</name>
    <name type="common">Microsporum gypseum</name>
    <dbReference type="NCBI Taxonomy" id="535722"/>
    <lineage>
        <taxon>Eukaryota</taxon>
        <taxon>Fungi</taxon>
        <taxon>Dikarya</taxon>
        <taxon>Ascomycota</taxon>
        <taxon>Pezizomycotina</taxon>
        <taxon>Eurotiomycetes</taxon>
        <taxon>Eurotiomycetidae</taxon>
        <taxon>Onygenales</taxon>
        <taxon>Arthrodermataceae</taxon>
        <taxon>Nannizzia</taxon>
    </lineage>
</organism>
<feature type="compositionally biased region" description="Low complexity" evidence="1">
    <location>
        <begin position="484"/>
        <end position="494"/>
    </location>
</feature>
<dbReference type="GO" id="GO:0072659">
    <property type="term" value="P:protein localization to plasma membrane"/>
    <property type="evidence" value="ECO:0007669"/>
    <property type="project" value="InterPro"/>
</dbReference>
<dbReference type="InterPro" id="IPR039786">
    <property type="entry name" value="EFR3"/>
</dbReference>
<dbReference type="OrthoDB" id="4173433at2759"/>
<proteinExistence type="predicted"/>
<feature type="compositionally biased region" description="Polar residues" evidence="1">
    <location>
        <begin position="217"/>
        <end position="239"/>
    </location>
</feature>
<dbReference type="RefSeq" id="XP_003176896.1">
    <property type="nucleotide sequence ID" value="XM_003176848.1"/>
</dbReference>
<dbReference type="GeneID" id="10032218"/>
<sequence length="524" mass="55849">MVHLVENLGVNATRYGLPVIMKLQSHYLDPSTSSSPLKAGSLVHGYFSAVVERFTLEGTRVGREIVNEVVRRRKNGLWLSKVQLPPLPAIRILTDQPLNTSDTNTDPAAQSNKAAYTPFTSTVELVSQIESAYNQSFLSPASSPASSPSTAAQGLAATLSFQPARQLPTTQLPSYVKEQMLSPWSREACLASIEQERTQSSSISGSKNGSVPARNLLNLTSGGKNGTAGSPTGTDSSHGQGHRWHRPVSASAAAATTANTTAPGTRAESRKDRRQSLTETPHPRSPTTASSSKDSTVRVNELRRVLSVMNNSNVRHPSPLRGHSRLGSDDASSAESMVTDTFSTSDAGFSSVGPGGHADAVLEKVQQSHSQPHAFIDQGKDKSIPPVPPLPQNPQSRKEPSRSSSARQSRSNSRSRQRSKSRTPSTSRRATSPQASTRSRKHSRSAADTPVEAWDPSLTQNPILLRSVSQSRRAEVDKLLGGIATPTAPDADTVPPVPSNDGLKGLLAPSRSTSGRRGIGPPPY</sequence>
<dbReference type="eggNOG" id="KOG1877">
    <property type="taxonomic scope" value="Eukaryota"/>
</dbReference>
<feature type="region of interest" description="Disordered" evidence="1">
    <location>
        <begin position="198"/>
        <end position="338"/>
    </location>
</feature>
<gene>
    <name evidence="2" type="ORF">MGYG_00980</name>
</gene>
<feature type="compositionally biased region" description="Low complexity" evidence="1">
    <location>
        <begin position="402"/>
        <end position="412"/>
    </location>
</feature>
<dbReference type="InParanoid" id="E5R3C9"/>
<feature type="compositionally biased region" description="Low complexity" evidence="1">
    <location>
        <begin position="250"/>
        <end position="266"/>
    </location>
</feature>
<accession>E5R3C9</accession>
<dbReference type="GO" id="GO:0005886">
    <property type="term" value="C:plasma membrane"/>
    <property type="evidence" value="ECO:0007669"/>
    <property type="project" value="TreeGrafter"/>
</dbReference>
<feature type="compositionally biased region" description="Basic and acidic residues" evidence="1">
    <location>
        <begin position="267"/>
        <end position="276"/>
    </location>
</feature>
<dbReference type="PANTHER" id="PTHR47766">
    <property type="entry name" value="PROTEIN EFR3"/>
    <property type="match status" value="1"/>
</dbReference>
<name>E5R3C9_ARTGP</name>
<feature type="compositionally biased region" description="Polar residues" evidence="1">
    <location>
        <begin position="285"/>
        <end position="298"/>
    </location>
</feature>
<dbReference type="STRING" id="535722.E5R3C9"/>
<feature type="compositionally biased region" description="Polar residues" evidence="1">
    <location>
        <begin position="457"/>
        <end position="471"/>
    </location>
</feature>
<evidence type="ECO:0000256" key="1">
    <source>
        <dbReference type="SAM" id="MobiDB-lite"/>
    </source>
</evidence>
<dbReference type="AlphaFoldDB" id="E5R3C9"/>
<dbReference type="VEuPathDB" id="FungiDB:MGYG_00980"/>
<feature type="compositionally biased region" description="Low complexity" evidence="1">
    <location>
        <begin position="422"/>
        <end position="434"/>
    </location>
</feature>
<evidence type="ECO:0000313" key="2">
    <source>
        <dbReference type="EMBL" id="EFQ97944.1"/>
    </source>
</evidence>